<evidence type="ECO:0000313" key="4">
    <source>
        <dbReference type="EMBL" id="RZV38514.1"/>
    </source>
</evidence>
<evidence type="ECO:0000256" key="1">
    <source>
        <dbReference type="ARBA" id="ARBA00004948"/>
    </source>
</evidence>
<evidence type="ECO:0000313" key="5">
    <source>
        <dbReference type="Proteomes" id="UP000322454"/>
    </source>
</evidence>
<dbReference type="InterPro" id="IPR013785">
    <property type="entry name" value="Aldolase_TIM"/>
</dbReference>
<proteinExistence type="predicted"/>
<dbReference type="InterPro" id="IPR036206">
    <property type="entry name" value="ThiamineP_synth_sf"/>
</dbReference>
<reference evidence="4 5" key="1">
    <citation type="submission" date="2019-01" db="EMBL/GenBank/DDBJ databases">
        <title>Insights into ecological role of a new deltaproteobacterial order Candidatus Sinidesulfobacterales (Sva0485) by metagenomics and metatranscriptomics.</title>
        <authorList>
            <person name="Tan S."/>
            <person name="Liu J."/>
            <person name="Fang Y."/>
            <person name="Hedlund B."/>
            <person name="Lian Z.-H."/>
            <person name="Huang L.-Y."/>
            <person name="Li J.-T."/>
            <person name="Huang L.-N."/>
            <person name="Li W.-J."/>
            <person name="Jiang H.-C."/>
            <person name="Dong H.-L."/>
            <person name="Shu W.-S."/>
        </authorList>
    </citation>
    <scope>NUCLEOTIDE SEQUENCE [LARGE SCALE GENOMIC DNA]</scope>
    <source>
        <strain evidence="4">AP4</strain>
    </source>
</reference>
<sequence>MPNTDASWFNFNIYLIGDKNFFNNDEEYIDALDEAFGAGLKAFQLRQKDVSVRDFIKIGDKIRGLIFKKYPDVKFFVNERADAAAVLSADGVHLNINAPPIKSVKEKFKGLKIFYSSHSIEDAVDAEKNGADFITFSPVFKTKKQDFFHGADVLKKVVNVMKIPVFALGGINEFNIPEIKKSGCRFIAIQSSLLSLNKKDIGKKVKAMIKILNGK</sequence>
<comment type="caution">
    <text evidence="4">The sequence shown here is derived from an EMBL/GenBank/DDBJ whole genome shotgun (WGS) entry which is preliminary data.</text>
</comment>
<protein>
    <submittedName>
        <fullName evidence="4">Thiamine phosphate synthase</fullName>
    </submittedName>
</protein>
<organism evidence="4 5">
    <name type="scientific">Candidatus Acidulodesulfobacterium acidiphilum</name>
    <dbReference type="NCBI Taxonomy" id="2597224"/>
    <lineage>
        <taxon>Bacteria</taxon>
        <taxon>Deltaproteobacteria</taxon>
        <taxon>Candidatus Acidulodesulfobacterales</taxon>
        <taxon>Candidatus Acidulodesulfobacterium</taxon>
    </lineage>
</organism>
<feature type="domain" description="Thiamine phosphate synthase/TenI" evidence="3">
    <location>
        <begin position="13"/>
        <end position="192"/>
    </location>
</feature>
<dbReference type="GO" id="GO:0005737">
    <property type="term" value="C:cytoplasm"/>
    <property type="evidence" value="ECO:0007669"/>
    <property type="project" value="TreeGrafter"/>
</dbReference>
<dbReference type="PANTHER" id="PTHR20857:SF23">
    <property type="entry name" value="THIAMINE BIOSYNTHETIC BIFUNCTIONAL ENZYME"/>
    <property type="match status" value="1"/>
</dbReference>
<dbReference type="AlphaFoldDB" id="A0A520XBD9"/>
<dbReference type="CDD" id="cd00564">
    <property type="entry name" value="TMP_TenI"/>
    <property type="match status" value="1"/>
</dbReference>
<dbReference type="Proteomes" id="UP000322454">
    <property type="component" value="Unassembled WGS sequence"/>
</dbReference>
<dbReference type="SUPFAM" id="SSF51391">
    <property type="entry name" value="Thiamin phosphate synthase"/>
    <property type="match status" value="1"/>
</dbReference>
<evidence type="ECO:0000259" key="3">
    <source>
        <dbReference type="Pfam" id="PF02581"/>
    </source>
</evidence>
<dbReference type="Gene3D" id="3.20.20.70">
    <property type="entry name" value="Aldolase class I"/>
    <property type="match status" value="1"/>
</dbReference>
<accession>A0A520XBD9</accession>
<evidence type="ECO:0000256" key="2">
    <source>
        <dbReference type="ARBA" id="ARBA00022977"/>
    </source>
</evidence>
<dbReference type="GO" id="GO:0004789">
    <property type="term" value="F:thiamine-phosphate diphosphorylase activity"/>
    <property type="evidence" value="ECO:0007669"/>
    <property type="project" value="TreeGrafter"/>
</dbReference>
<name>A0A520XBD9_9DELT</name>
<dbReference type="Pfam" id="PF02581">
    <property type="entry name" value="TMP-TENI"/>
    <property type="match status" value="1"/>
</dbReference>
<comment type="pathway">
    <text evidence="1">Cofactor biosynthesis; thiamine diphosphate biosynthesis.</text>
</comment>
<dbReference type="PANTHER" id="PTHR20857">
    <property type="entry name" value="THIAMINE-PHOSPHATE PYROPHOSPHORYLASE"/>
    <property type="match status" value="1"/>
</dbReference>
<dbReference type="GO" id="GO:0009228">
    <property type="term" value="P:thiamine biosynthetic process"/>
    <property type="evidence" value="ECO:0007669"/>
    <property type="project" value="UniProtKB-KW"/>
</dbReference>
<gene>
    <name evidence="4" type="ORF">EVJ48_06720</name>
</gene>
<keyword evidence="2" id="KW-0784">Thiamine biosynthesis</keyword>
<dbReference type="InterPro" id="IPR022998">
    <property type="entry name" value="ThiamineP_synth_TenI"/>
</dbReference>
<dbReference type="EMBL" id="SHMQ01000017">
    <property type="protein sequence ID" value="RZV38514.1"/>
    <property type="molecule type" value="Genomic_DNA"/>
</dbReference>